<comment type="similarity">
    <text evidence="4">Belongs to the DASH complex DUO1 family.</text>
</comment>
<evidence type="ECO:0000256" key="6">
    <source>
        <dbReference type="ARBA" id="ARBA00022490"/>
    </source>
</evidence>
<dbReference type="Proteomes" id="UP000000314">
    <property type="component" value="Chromosome 2"/>
</dbReference>
<keyword evidence="6" id="KW-0963">Cytoplasm</keyword>
<evidence type="ECO:0000313" key="21">
    <source>
        <dbReference type="Proteomes" id="UP000000314"/>
    </source>
</evidence>
<dbReference type="OMA" id="QNIAITH"/>
<keyword evidence="15" id="KW-0131">Cell cycle</keyword>
<feature type="compositionally biased region" description="Basic and acidic residues" evidence="19">
    <location>
        <begin position="139"/>
        <end position="151"/>
    </location>
</feature>
<dbReference type="HOGENOM" id="CLU_1496775_0_0_1"/>
<evidence type="ECO:0000256" key="1">
    <source>
        <dbReference type="ARBA" id="ARBA00004123"/>
    </source>
</evidence>
<evidence type="ECO:0000256" key="19">
    <source>
        <dbReference type="SAM" id="MobiDB-lite"/>
    </source>
</evidence>
<keyword evidence="14" id="KW-0539">Nucleus</keyword>
<dbReference type="PANTHER" id="PTHR28216:SF1">
    <property type="entry name" value="DASH COMPLEX SUBUNIT DUO1"/>
    <property type="match status" value="1"/>
</dbReference>
<dbReference type="OrthoDB" id="5599235at2759"/>
<sequence>MTEPLGEGHALNDALRSTQELLSEHNDNLEAADYPKQSEADRNIALEKELSQLNKINDTLDSVLESIIVTNANIERIITSSEQSNKLIETWAKILSQNKHTFELLEDDSWQGSSRDIDTWNSKLMELTELQRKQKEIQERLGREKDQELKQEQQAQAKKRERQEMLQRRLYGRRSTIRKQ</sequence>
<evidence type="ECO:0000256" key="2">
    <source>
        <dbReference type="ARBA" id="ARBA00004186"/>
    </source>
</evidence>
<evidence type="ECO:0000256" key="9">
    <source>
        <dbReference type="ARBA" id="ARBA00022776"/>
    </source>
</evidence>
<dbReference type="AlphaFoldDB" id="C4R338"/>
<evidence type="ECO:0000256" key="10">
    <source>
        <dbReference type="ARBA" id="ARBA00022829"/>
    </source>
</evidence>
<keyword evidence="12" id="KW-0175">Coiled coil</keyword>
<keyword evidence="13" id="KW-0206">Cytoskeleton</keyword>
<evidence type="ECO:0000256" key="17">
    <source>
        <dbReference type="ARBA" id="ARBA00044152"/>
    </source>
</evidence>
<dbReference type="PANTHER" id="PTHR28216">
    <property type="entry name" value="DASH COMPLEX SUBUNIT DUO1"/>
    <property type="match status" value="1"/>
</dbReference>
<comment type="subcellular location">
    <subcellularLocation>
        <location evidence="3">Chromosome</location>
        <location evidence="3">Centromere</location>
        <location evidence="3">Kinetochore</location>
    </subcellularLocation>
    <subcellularLocation>
        <location evidence="2">Cytoplasm</location>
        <location evidence="2">Cytoskeleton</location>
        <location evidence="2">Spindle</location>
    </subcellularLocation>
    <subcellularLocation>
        <location evidence="1">Nucleus</location>
    </subcellularLocation>
</comment>
<protein>
    <recommendedName>
        <fullName evidence="17">DASH complex subunit DUO1</fullName>
    </recommendedName>
    <alternativeName>
        <fullName evidence="18">Outer kinetochore protein DUO1</fullName>
    </alternativeName>
</protein>
<organism evidence="20 21">
    <name type="scientific">Komagataella phaffii (strain GS115 / ATCC 20864)</name>
    <name type="common">Yeast</name>
    <name type="synonym">Pichia pastoris</name>
    <dbReference type="NCBI Taxonomy" id="644223"/>
    <lineage>
        <taxon>Eukaryota</taxon>
        <taxon>Fungi</taxon>
        <taxon>Dikarya</taxon>
        <taxon>Ascomycota</taxon>
        <taxon>Saccharomycotina</taxon>
        <taxon>Pichiomycetes</taxon>
        <taxon>Pichiales</taxon>
        <taxon>Pichiaceae</taxon>
        <taxon>Komagataella</taxon>
    </lineage>
</organism>
<evidence type="ECO:0000256" key="7">
    <source>
        <dbReference type="ARBA" id="ARBA00022618"/>
    </source>
</evidence>
<evidence type="ECO:0000256" key="12">
    <source>
        <dbReference type="ARBA" id="ARBA00023054"/>
    </source>
</evidence>
<keyword evidence="16" id="KW-0137">Centromere</keyword>
<dbReference type="InterPro" id="IPR013960">
    <property type="entry name" value="DASH_Duo1"/>
</dbReference>
<dbReference type="GO" id="GO:0000278">
    <property type="term" value="P:mitotic cell cycle"/>
    <property type="evidence" value="ECO:0007669"/>
    <property type="project" value="InterPro"/>
</dbReference>
<dbReference type="EMBL" id="FN392320">
    <property type="protein sequence ID" value="CAY69912.1"/>
    <property type="molecule type" value="Genomic_DNA"/>
</dbReference>
<evidence type="ECO:0000313" key="20">
    <source>
        <dbReference type="EMBL" id="CAY69912.1"/>
    </source>
</evidence>
<keyword evidence="10" id="KW-0159">Chromosome partition</keyword>
<keyword evidence="11" id="KW-0995">Kinetochore</keyword>
<keyword evidence="21" id="KW-1185">Reference proteome</keyword>
<keyword evidence="7" id="KW-0132">Cell division</keyword>
<dbReference type="GeneID" id="8198983"/>
<gene>
    <name evidence="20" type="ordered locus">PAS_chr2-2_0025</name>
</gene>
<keyword evidence="9" id="KW-0498">Mitosis</keyword>
<evidence type="ECO:0000256" key="14">
    <source>
        <dbReference type="ARBA" id="ARBA00023242"/>
    </source>
</evidence>
<feature type="region of interest" description="Disordered" evidence="19">
    <location>
        <begin position="139"/>
        <end position="163"/>
    </location>
</feature>
<dbReference type="GO" id="GO:0072686">
    <property type="term" value="C:mitotic spindle"/>
    <property type="evidence" value="ECO:0007669"/>
    <property type="project" value="InterPro"/>
</dbReference>
<evidence type="ECO:0000256" key="4">
    <source>
        <dbReference type="ARBA" id="ARBA00005366"/>
    </source>
</evidence>
<dbReference type="GO" id="GO:0005874">
    <property type="term" value="C:microtubule"/>
    <property type="evidence" value="ECO:0007669"/>
    <property type="project" value="UniProtKB-KW"/>
</dbReference>
<dbReference type="STRING" id="644223.C4R338"/>
<dbReference type="RefSeq" id="XP_002492192.1">
    <property type="nucleotide sequence ID" value="XM_002492147.1"/>
</dbReference>
<dbReference type="InParanoid" id="C4R338"/>
<evidence type="ECO:0000256" key="13">
    <source>
        <dbReference type="ARBA" id="ARBA00023212"/>
    </source>
</evidence>
<evidence type="ECO:0000256" key="15">
    <source>
        <dbReference type="ARBA" id="ARBA00023306"/>
    </source>
</evidence>
<dbReference type="GO" id="GO:0007059">
    <property type="term" value="P:chromosome segregation"/>
    <property type="evidence" value="ECO:0007669"/>
    <property type="project" value="UniProtKB-KW"/>
</dbReference>
<accession>C4R338</accession>
<reference evidence="20 21" key="1">
    <citation type="journal article" date="2009" name="Nat. Biotechnol.">
        <title>Genome sequence of the recombinant protein production host Pichia pastoris.</title>
        <authorList>
            <person name="De Schutter K."/>
            <person name="Lin Y.C."/>
            <person name="Tiels P."/>
            <person name="Van Hecke A."/>
            <person name="Glinka S."/>
            <person name="Weber-Lehmann J."/>
            <person name="Rouze P."/>
            <person name="Van de Peer Y."/>
            <person name="Callewaert N."/>
        </authorList>
    </citation>
    <scope>NUCLEOTIDE SEQUENCE [LARGE SCALE GENOMIC DNA]</scope>
    <source>
        <strain evidence="21">GS115 / ATCC 20864</strain>
    </source>
</reference>
<keyword evidence="5" id="KW-0158">Chromosome</keyword>
<dbReference type="GO" id="GO:0042729">
    <property type="term" value="C:DASH complex"/>
    <property type="evidence" value="ECO:0007669"/>
    <property type="project" value="InterPro"/>
</dbReference>
<keyword evidence="8" id="KW-0493">Microtubule</keyword>
<evidence type="ECO:0000256" key="11">
    <source>
        <dbReference type="ARBA" id="ARBA00022838"/>
    </source>
</evidence>
<dbReference type="Pfam" id="PF08651">
    <property type="entry name" value="DASH_Duo1"/>
    <property type="match status" value="1"/>
</dbReference>
<dbReference type="KEGG" id="ppa:PAS_chr2-2_0025"/>
<name>C4R338_KOMPG</name>
<evidence type="ECO:0000256" key="5">
    <source>
        <dbReference type="ARBA" id="ARBA00022454"/>
    </source>
</evidence>
<proteinExistence type="inferred from homology"/>
<evidence type="ECO:0000256" key="18">
    <source>
        <dbReference type="ARBA" id="ARBA00044358"/>
    </source>
</evidence>
<evidence type="ECO:0000256" key="8">
    <source>
        <dbReference type="ARBA" id="ARBA00022701"/>
    </source>
</evidence>
<evidence type="ECO:0000256" key="3">
    <source>
        <dbReference type="ARBA" id="ARBA00004629"/>
    </source>
</evidence>
<dbReference type="GO" id="GO:0051301">
    <property type="term" value="P:cell division"/>
    <property type="evidence" value="ECO:0007669"/>
    <property type="project" value="UniProtKB-KW"/>
</dbReference>
<evidence type="ECO:0000256" key="16">
    <source>
        <dbReference type="ARBA" id="ARBA00023328"/>
    </source>
</evidence>